<dbReference type="Proteomes" id="UP000485058">
    <property type="component" value="Unassembled WGS sequence"/>
</dbReference>
<gene>
    <name evidence="2" type="ORF">HaLaN_07147</name>
</gene>
<feature type="coiled-coil region" evidence="1">
    <location>
        <begin position="1"/>
        <end position="42"/>
    </location>
</feature>
<dbReference type="AlphaFoldDB" id="A0A699YMV2"/>
<accession>A0A699YMV2</accession>
<sequence>MQDLEWELLERTETVQGLEKQLAEADAKKERALAEMGRVKARVTQLTTDVSAMQTGRSQLVEQVEVLGQRLASRAAQEEEPAAELRLSKELLQTAEAQLAQLGNDSSVGLDSSSGEGKVHLGPYTAQRCAGGSFPVGFGSVEQRECLDQLSFATEQLAAVLVQGNNLQYLVVQDMLEAAKGSLDGTASLVSSWNRDSCAAALHHHVLNTALDIAQQQEDWYQHTAGALFTNYLACLTSCPESGRTELHAVLQQLQQAKSSTLFLVAQQQAPLHPITREAVGYVENIRQYMQGQLEQQLGLTYSYQASVAWRPELVLVAAAMTHVNLLLASLQSSCPGLQLVSRLEEQVAQEGQGACEAPEQQLLGRVNASRPLFLVRPGLVCAAAGGGRQVLVRQQAVQLVPDPAWLEQQQRLKDEAAP</sequence>
<proteinExistence type="predicted"/>
<evidence type="ECO:0000313" key="2">
    <source>
        <dbReference type="EMBL" id="GFH11617.1"/>
    </source>
</evidence>
<evidence type="ECO:0000313" key="3">
    <source>
        <dbReference type="Proteomes" id="UP000485058"/>
    </source>
</evidence>
<evidence type="ECO:0000256" key="1">
    <source>
        <dbReference type="SAM" id="Coils"/>
    </source>
</evidence>
<keyword evidence="3" id="KW-1185">Reference proteome</keyword>
<dbReference type="EMBL" id="BLLF01000418">
    <property type="protein sequence ID" value="GFH11617.1"/>
    <property type="molecule type" value="Genomic_DNA"/>
</dbReference>
<organism evidence="2 3">
    <name type="scientific">Haematococcus lacustris</name>
    <name type="common">Green alga</name>
    <name type="synonym">Haematococcus pluvialis</name>
    <dbReference type="NCBI Taxonomy" id="44745"/>
    <lineage>
        <taxon>Eukaryota</taxon>
        <taxon>Viridiplantae</taxon>
        <taxon>Chlorophyta</taxon>
        <taxon>core chlorophytes</taxon>
        <taxon>Chlorophyceae</taxon>
        <taxon>CS clade</taxon>
        <taxon>Chlamydomonadales</taxon>
        <taxon>Haematococcaceae</taxon>
        <taxon>Haematococcus</taxon>
    </lineage>
</organism>
<name>A0A699YMV2_HAELA</name>
<comment type="caution">
    <text evidence="2">The sequence shown here is derived from an EMBL/GenBank/DDBJ whole genome shotgun (WGS) entry which is preliminary data.</text>
</comment>
<keyword evidence="1" id="KW-0175">Coiled coil</keyword>
<protein>
    <submittedName>
        <fullName evidence="2">Uncharacterized protein</fullName>
    </submittedName>
</protein>
<reference evidence="2 3" key="1">
    <citation type="submission" date="2020-02" db="EMBL/GenBank/DDBJ databases">
        <title>Draft genome sequence of Haematococcus lacustris strain NIES-144.</title>
        <authorList>
            <person name="Morimoto D."/>
            <person name="Nakagawa S."/>
            <person name="Yoshida T."/>
            <person name="Sawayama S."/>
        </authorList>
    </citation>
    <scope>NUCLEOTIDE SEQUENCE [LARGE SCALE GENOMIC DNA]</scope>
    <source>
        <strain evidence="2 3">NIES-144</strain>
    </source>
</reference>